<evidence type="ECO:0000313" key="3">
    <source>
        <dbReference type="Proteomes" id="UP001153678"/>
    </source>
</evidence>
<organism evidence="2 3">
    <name type="scientific">Funneliformis geosporum</name>
    <dbReference type="NCBI Taxonomy" id="1117311"/>
    <lineage>
        <taxon>Eukaryota</taxon>
        <taxon>Fungi</taxon>
        <taxon>Fungi incertae sedis</taxon>
        <taxon>Mucoromycota</taxon>
        <taxon>Glomeromycotina</taxon>
        <taxon>Glomeromycetes</taxon>
        <taxon>Glomerales</taxon>
        <taxon>Glomeraceae</taxon>
        <taxon>Funneliformis</taxon>
    </lineage>
</organism>
<feature type="compositionally biased region" description="Basic and acidic residues" evidence="1">
    <location>
        <begin position="1"/>
        <end position="15"/>
    </location>
</feature>
<sequence length="53" mass="6194">MVENGKDNRRIRQMEGFEEDELKEEENGVEKGVRLESRRDKKGEREEGSVVEG</sequence>
<accession>A0A9W4SZ49</accession>
<proteinExistence type="predicted"/>
<dbReference type="EMBL" id="CAMKVN010004036">
    <property type="protein sequence ID" value="CAI2186182.1"/>
    <property type="molecule type" value="Genomic_DNA"/>
</dbReference>
<dbReference type="AlphaFoldDB" id="A0A9W4SZ49"/>
<feature type="region of interest" description="Disordered" evidence="1">
    <location>
        <begin position="1"/>
        <end position="53"/>
    </location>
</feature>
<keyword evidence="3" id="KW-1185">Reference proteome</keyword>
<protein>
    <submittedName>
        <fullName evidence="2">19246_t:CDS:1</fullName>
    </submittedName>
</protein>
<name>A0A9W4SZ49_9GLOM</name>
<dbReference type="Proteomes" id="UP001153678">
    <property type="component" value="Unassembled WGS sequence"/>
</dbReference>
<evidence type="ECO:0000256" key="1">
    <source>
        <dbReference type="SAM" id="MobiDB-lite"/>
    </source>
</evidence>
<reference evidence="2" key="1">
    <citation type="submission" date="2022-08" db="EMBL/GenBank/DDBJ databases">
        <authorList>
            <person name="Kallberg Y."/>
            <person name="Tangrot J."/>
            <person name="Rosling A."/>
        </authorList>
    </citation>
    <scope>NUCLEOTIDE SEQUENCE</scope>
    <source>
        <strain evidence="2">Wild A</strain>
    </source>
</reference>
<feature type="compositionally biased region" description="Basic and acidic residues" evidence="1">
    <location>
        <begin position="25"/>
        <end position="53"/>
    </location>
</feature>
<gene>
    <name evidence="2" type="ORF">FWILDA_LOCUS12447</name>
</gene>
<evidence type="ECO:0000313" key="2">
    <source>
        <dbReference type="EMBL" id="CAI2186182.1"/>
    </source>
</evidence>
<comment type="caution">
    <text evidence="2">The sequence shown here is derived from an EMBL/GenBank/DDBJ whole genome shotgun (WGS) entry which is preliminary data.</text>
</comment>